<name>A0A8D4VNR5_9GAMM</name>
<dbReference type="KEGG" id="moz:MoryE10_18910"/>
<dbReference type="Pfam" id="PF11172">
    <property type="entry name" value="DUF2959"/>
    <property type="match status" value="1"/>
</dbReference>
<dbReference type="EMBL" id="AP019782">
    <property type="protein sequence ID" value="BBL71285.1"/>
    <property type="molecule type" value="Genomic_DNA"/>
</dbReference>
<evidence type="ECO:0000313" key="1">
    <source>
        <dbReference type="EMBL" id="BBL71285.1"/>
    </source>
</evidence>
<dbReference type="AlphaFoldDB" id="A0A8D4VNR5"/>
<proteinExistence type="predicted"/>
<dbReference type="InterPro" id="IPR021342">
    <property type="entry name" value="DUF2959"/>
</dbReference>
<sequence length="237" mass="26960">MAKRSNDNRSNSLTTGATRGLLAPLLQVFAERFRQVYFRAVESVGYHKRDILISRVETARDSFEEAKDQFQSALEKFTYLTNFHGGELENVYSELKAEFDYSQSKADGVRDRIAAIQAVGDALFDEWRSELEQYKNRTLKASSKQQLRLTYQHYTQLINAMHRAETRIDPVLSAFRDQVLFLKHNLNAQAIASLEDELSMISINVTGLVHAMERSITEANAFMDSLNRQKSLPAAGS</sequence>
<dbReference type="RefSeq" id="WP_054774634.1">
    <property type="nucleotide sequence ID" value="NZ_AP019782.1"/>
</dbReference>
<gene>
    <name evidence="1" type="ORF">MoryE10_18910</name>
</gene>
<keyword evidence="2" id="KW-1185">Reference proteome</keyword>
<dbReference type="Proteomes" id="UP000824988">
    <property type="component" value="Chromosome"/>
</dbReference>
<organism evidence="1 2">
    <name type="scientific">Methylogaea oryzae</name>
    <dbReference type="NCBI Taxonomy" id="1295382"/>
    <lineage>
        <taxon>Bacteria</taxon>
        <taxon>Pseudomonadati</taxon>
        <taxon>Pseudomonadota</taxon>
        <taxon>Gammaproteobacteria</taxon>
        <taxon>Methylococcales</taxon>
        <taxon>Methylococcaceae</taxon>
        <taxon>Methylogaea</taxon>
    </lineage>
</organism>
<accession>A0A8D4VNR5</accession>
<protein>
    <submittedName>
        <fullName evidence="1">DNA repair ATPase</fullName>
    </submittedName>
</protein>
<evidence type="ECO:0000313" key="2">
    <source>
        <dbReference type="Proteomes" id="UP000824988"/>
    </source>
</evidence>
<reference evidence="1" key="1">
    <citation type="submission" date="2019-06" db="EMBL/GenBank/DDBJ databases">
        <title>Complete genome sequence of Methylogaea oryzae strain JCM16910.</title>
        <authorList>
            <person name="Asakawa S."/>
        </authorList>
    </citation>
    <scope>NUCLEOTIDE SEQUENCE</scope>
    <source>
        <strain evidence="1">E10</strain>
    </source>
</reference>